<evidence type="ECO:0000313" key="3">
    <source>
        <dbReference type="EMBL" id="ALO47188.1"/>
    </source>
</evidence>
<accession>A0A0S2KGM0</accession>
<dbReference type="KEGG" id="pspi:PS2015_2554"/>
<reference evidence="3 4" key="1">
    <citation type="submission" date="2015-11" db="EMBL/GenBank/DDBJ databases">
        <authorList>
            <person name="Zhang Y."/>
            <person name="Guo Z."/>
        </authorList>
    </citation>
    <scope>NUCLEOTIDE SEQUENCE [LARGE SCALE GENOMIC DNA]</scope>
    <source>
        <strain evidence="3 4">KCTC 32221</strain>
    </source>
</reference>
<dbReference type="PRINTS" id="PR00081">
    <property type="entry name" value="GDHRDH"/>
</dbReference>
<dbReference type="PANTHER" id="PTHR44196:SF3">
    <property type="entry name" value="SHORT CHAIN DEHYDROGENASE FAMILY PROTEIN"/>
    <property type="match status" value="1"/>
</dbReference>
<dbReference type="OrthoDB" id="335726at2"/>
<dbReference type="Proteomes" id="UP000065641">
    <property type="component" value="Chromosome"/>
</dbReference>
<dbReference type="EMBL" id="CP013189">
    <property type="protein sequence ID" value="ALO47188.1"/>
    <property type="molecule type" value="Genomic_DNA"/>
</dbReference>
<gene>
    <name evidence="3" type="ORF">PS2015_2554</name>
</gene>
<evidence type="ECO:0000256" key="1">
    <source>
        <dbReference type="ARBA" id="ARBA00006484"/>
    </source>
</evidence>
<dbReference type="RefSeq" id="WP_058022603.1">
    <property type="nucleotide sequence ID" value="NZ_CP013189.1"/>
</dbReference>
<evidence type="ECO:0000313" key="4">
    <source>
        <dbReference type="Proteomes" id="UP000065641"/>
    </source>
</evidence>
<sequence length="251" mass="27029">MKQTGPDIVIVGATSAIAEQCARLWARQGARSFHLLARDAEKLGMVSDDLRIRQPEATITPVCMNFTDPAHIEQQVCAILAASSPDIVLIAHGTLPDQVACQSSLQETADALQLNGVSPVLFAEAFARRMFERGHGTLAMIGSVAGDRGRRSNYVYGSAKGLVTRYAQGLQHRAAGTGVKIVLIKPGPTDTPMTRHLKQQGARLAPVESVAADIVSAIARGKPIVYVPGKWAIIMMLIRHLPGFVFNRMDI</sequence>
<dbReference type="GO" id="GO:0016020">
    <property type="term" value="C:membrane"/>
    <property type="evidence" value="ECO:0007669"/>
    <property type="project" value="TreeGrafter"/>
</dbReference>
<name>A0A0S2KGM0_9GAMM</name>
<evidence type="ECO:0000256" key="2">
    <source>
        <dbReference type="ARBA" id="ARBA00023002"/>
    </source>
</evidence>
<dbReference type="Pfam" id="PF00106">
    <property type="entry name" value="adh_short"/>
    <property type="match status" value="1"/>
</dbReference>
<organism evidence="3 4">
    <name type="scientific">Pseudohongiella spirulinae</name>
    <dbReference type="NCBI Taxonomy" id="1249552"/>
    <lineage>
        <taxon>Bacteria</taxon>
        <taxon>Pseudomonadati</taxon>
        <taxon>Pseudomonadota</taxon>
        <taxon>Gammaproteobacteria</taxon>
        <taxon>Pseudomonadales</taxon>
        <taxon>Pseudohongiellaceae</taxon>
        <taxon>Pseudohongiella</taxon>
    </lineage>
</organism>
<protein>
    <submittedName>
        <fullName evidence="3">Short-chain dehydrogenase</fullName>
    </submittedName>
</protein>
<comment type="similarity">
    <text evidence="1">Belongs to the short-chain dehydrogenases/reductases (SDR) family.</text>
</comment>
<keyword evidence="2" id="KW-0560">Oxidoreductase</keyword>
<dbReference type="GO" id="GO:0016491">
    <property type="term" value="F:oxidoreductase activity"/>
    <property type="evidence" value="ECO:0007669"/>
    <property type="project" value="UniProtKB-KW"/>
</dbReference>
<dbReference type="STRING" id="1249552.PS2015_2554"/>
<dbReference type="AlphaFoldDB" id="A0A0S2KGM0"/>
<dbReference type="InterPro" id="IPR036291">
    <property type="entry name" value="NAD(P)-bd_dom_sf"/>
</dbReference>
<dbReference type="SUPFAM" id="SSF51735">
    <property type="entry name" value="NAD(P)-binding Rossmann-fold domains"/>
    <property type="match status" value="1"/>
</dbReference>
<dbReference type="Gene3D" id="3.40.50.720">
    <property type="entry name" value="NAD(P)-binding Rossmann-like Domain"/>
    <property type="match status" value="1"/>
</dbReference>
<dbReference type="InterPro" id="IPR002347">
    <property type="entry name" value="SDR_fam"/>
</dbReference>
<dbReference type="PANTHER" id="PTHR44196">
    <property type="entry name" value="DEHYDROGENASE/REDUCTASE SDR FAMILY MEMBER 7B"/>
    <property type="match status" value="1"/>
</dbReference>
<keyword evidence="4" id="KW-1185">Reference proteome</keyword>
<dbReference type="PATRIC" id="fig|1249552.3.peg.2571"/>
<proteinExistence type="inferred from homology"/>